<keyword evidence="3" id="KW-1185">Reference proteome</keyword>
<feature type="domain" description="N,N-dimethylformamidase alpha subunit" evidence="1">
    <location>
        <begin position="10"/>
        <end position="91"/>
    </location>
</feature>
<evidence type="ECO:0000259" key="1">
    <source>
        <dbReference type="Pfam" id="PF26354"/>
    </source>
</evidence>
<proteinExistence type="predicted"/>
<dbReference type="EMBL" id="JAUYVI010000002">
    <property type="protein sequence ID" value="MDQ7247276.1"/>
    <property type="molecule type" value="Genomic_DNA"/>
</dbReference>
<accession>A0ABU0YHS8</accession>
<evidence type="ECO:0000313" key="3">
    <source>
        <dbReference type="Proteomes" id="UP001230156"/>
    </source>
</evidence>
<gene>
    <name evidence="2" type="ORF">Q8A70_06345</name>
</gene>
<dbReference type="Pfam" id="PF26354">
    <property type="entry name" value="DMF_alpha"/>
    <property type="match status" value="1"/>
</dbReference>
<name>A0ABU0YHS8_9PROT</name>
<sequence length="100" mass="11394">MYRIDPARADLAREYKARPNGPHSAELQKVLLILRWGATRGKSVILVTKPDREWRLGKFGPKRGTPMTEYGPTYSSAKDASWACFRARWLETTGQECPVE</sequence>
<reference evidence="3" key="1">
    <citation type="submission" date="2023-08" db="EMBL/GenBank/DDBJ databases">
        <title>Rhodospirillaceae gen. nov., a novel taxon isolated from the Yangtze River Yuezi River estuary sludge.</title>
        <authorList>
            <person name="Ruan L."/>
        </authorList>
    </citation>
    <scope>NUCLEOTIDE SEQUENCE [LARGE SCALE GENOMIC DNA]</scope>
    <source>
        <strain evidence="3">R-7</strain>
    </source>
</reference>
<dbReference type="InterPro" id="IPR058713">
    <property type="entry name" value="DMF_alpha_dom"/>
</dbReference>
<dbReference type="RefSeq" id="WP_379954677.1">
    <property type="nucleotide sequence ID" value="NZ_JAUYVI010000002.1"/>
</dbReference>
<dbReference type="Proteomes" id="UP001230156">
    <property type="component" value="Unassembled WGS sequence"/>
</dbReference>
<comment type="caution">
    <text evidence="2">The sequence shown here is derived from an EMBL/GenBank/DDBJ whole genome shotgun (WGS) entry which is preliminary data.</text>
</comment>
<protein>
    <recommendedName>
        <fullName evidence="1">N,N-dimethylformamidase alpha subunit domain-containing protein</fullName>
    </recommendedName>
</protein>
<evidence type="ECO:0000313" key="2">
    <source>
        <dbReference type="EMBL" id="MDQ7247276.1"/>
    </source>
</evidence>
<organism evidence="2 3">
    <name type="scientific">Dongia sedimenti</name>
    <dbReference type="NCBI Taxonomy" id="3064282"/>
    <lineage>
        <taxon>Bacteria</taxon>
        <taxon>Pseudomonadati</taxon>
        <taxon>Pseudomonadota</taxon>
        <taxon>Alphaproteobacteria</taxon>
        <taxon>Rhodospirillales</taxon>
        <taxon>Dongiaceae</taxon>
        <taxon>Dongia</taxon>
    </lineage>
</organism>